<dbReference type="InterPro" id="IPR036661">
    <property type="entry name" value="Luciferase-like_sf"/>
</dbReference>
<reference evidence="2 3" key="1">
    <citation type="submission" date="2024-09" db="EMBL/GenBank/DDBJ databases">
        <authorList>
            <person name="Sun Q."/>
            <person name="Mori K."/>
        </authorList>
    </citation>
    <scope>NUCLEOTIDE SEQUENCE [LARGE SCALE GENOMIC DNA]</scope>
    <source>
        <strain evidence="2 3">TBRC 1432</strain>
    </source>
</reference>
<dbReference type="SUPFAM" id="SSF51679">
    <property type="entry name" value="Bacterial luciferase-like"/>
    <property type="match status" value="1"/>
</dbReference>
<dbReference type="PANTHER" id="PTHR30011:SF32">
    <property type="entry name" value="CONSERVED PROTEIN"/>
    <property type="match status" value="1"/>
</dbReference>
<proteinExistence type="predicted"/>
<dbReference type="PANTHER" id="PTHR30011">
    <property type="entry name" value="ALKANESULFONATE MONOOXYGENASE-RELATED"/>
    <property type="match status" value="1"/>
</dbReference>
<comment type="caution">
    <text evidence="2">The sequence shown here is derived from an EMBL/GenBank/DDBJ whole genome shotgun (WGS) entry which is preliminary data.</text>
</comment>
<protein>
    <submittedName>
        <fullName evidence="2">LLM class flavin-dependent oxidoreductase</fullName>
        <ecNumber evidence="2">1.-.-.-</ecNumber>
    </submittedName>
</protein>
<evidence type="ECO:0000259" key="1">
    <source>
        <dbReference type="Pfam" id="PF00296"/>
    </source>
</evidence>
<dbReference type="InterPro" id="IPR051260">
    <property type="entry name" value="Diverse_substr_monoxygenases"/>
</dbReference>
<dbReference type="RefSeq" id="WP_273941298.1">
    <property type="nucleotide sequence ID" value="NZ_CP097263.1"/>
</dbReference>
<accession>A0ABV6MRF6</accession>
<dbReference type="InterPro" id="IPR011251">
    <property type="entry name" value="Luciferase-like_dom"/>
</dbReference>
<feature type="domain" description="Luciferase-like" evidence="1">
    <location>
        <begin position="19"/>
        <end position="244"/>
    </location>
</feature>
<dbReference type="GO" id="GO:0016491">
    <property type="term" value="F:oxidoreductase activity"/>
    <property type="evidence" value="ECO:0007669"/>
    <property type="project" value="UniProtKB-KW"/>
</dbReference>
<dbReference type="EC" id="1.-.-.-" evidence="2"/>
<gene>
    <name evidence="2" type="ORF">ACFFH7_15435</name>
</gene>
<evidence type="ECO:0000313" key="3">
    <source>
        <dbReference type="Proteomes" id="UP001589810"/>
    </source>
</evidence>
<evidence type="ECO:0000313" key="2">
    <source>
        <dbReference type="EMBL" id="MFC0542890.1"/>
    </source>
</evidence>
<keyword evidence="3" id="KW-1185">Reference proteome</keyword>
<organism evidence="2 3">
    <name type="scientific">Kutzneria chonburiensis</name>
    <dbReference type="NCBI Taxonomy" id="1483604"/>
    <lineage>
        <taxon>Bacteria</taxon>
        <taxon>Bacillati</taxon>
        <taxon>Actinomycetota</taxon>
        <taxon>Actinomycetes</taxon>
        <taxon>Pseudonocardiales</taxon>
        <taxon>Pseudonocardiaceae</taxon>
        <taxon>Kutzneria</taxon>
    </lineage>
</organism>
<sequence>MDIGVGLPTTVPGVTGPVLTEWARRAERLGFASLGVLDRLVYDNYEPVVALAAAAAVTSRIRLAATILIAAYRDSPAVLAKQLATVDHLSGGRLVVGVAAGGREDDFVEAGTAFAGRGKRLDDIVATFREVWAGSGVGPAAAPPLVMGGHSPAAMRRAAAHGQGWIGGGSSTAGYAALAEQARSAWKKAGRSDSPRMMSLGYVSLGPDGRSQAQSYLRAYYAFAGPKAEMAAAGAITDAGRLRETIAAYASVGCDELILFPCTTDPAQLDLIAAEALP</sequence>
<keyword evidence="2" id="KW-0560">Oxidoreductase</keyword>
<dbReference type="Pfam" id="PF00296">
    <property type="entry name" value="Bac_luciferase"/>
    <property type="match status" value="1"/>
</dbReference>
<dbReference type="EMBL" id="JBHLUD010000004">
    <property type="protein sequence ID" value="MFC0542890.1"/>
    <property type="molecule type" value="Genomic_DNA"/>
</dbReference>
<dbReference type="Proteomes" id="UP001589810">
    <property type="component" value="Unassembled WGS sequence"/>
</dbReference>
<dbReference type="Gene3D" id="3.20.20.30">
    <property type="entry name" value="Luciferase-like domain"/>
    <property type="match status" value="1"/>
</dbReference>
<name>A0ABV6MRF6_9PSEU</name>